<gene>
    <name evidence="1" type="ORF">LCGC14_0462320</name>
</gene>
<organism evidence="1">
    <name type="scientific">marine sediment metagenome</name>
    <dbReference type="NCBI Taxonomy" id="412755"/>
    <lineage>
        <taxon>unclassified sequences</taxon>
        <taxon>metagenomes</taxon>
        <taxon>ecological metagenomes</taxon>
    </lineage>
</organism>
<proteinExistence type="predicted"/>
<accession>A0A0F9VNM7</accession>
<name>A0A0F9VNM7_9ZZZZ</name>
<protein>
    <recommendedName>
        <fullName evidence="2">DUF4268 domain-containing protein</fullName>
    </recommendedName>
</protein>
<dbReference type="AlphaFoldDB" id="A0A0F9VNM7"/>
<evidence type="ECO:0008006" key="2">
    <source>
        <dbReference type="Google" id="ProtNLM"/>
    </source>
</evidence>
<sequence length="126" mass="15346">MITDWNNLFKIRIANSDKSFQKHEVVKLLVVMKILNQYRNKSWIRVYTEFKLNGMTPDIYFENIRTKSVVCYEIQKNFSKTWLKKKTEQYNNYEIPYFTLDFIPIQLKKLSSDIVELNKQLDEFIF</sequence>
<evidence type="ECO:0000313" key="1">
    <source>
        <dbReference type="EMBL" id="KKN67368.1"/>
    </source>
</evidence>
<dbReference type="EMBL" id="LAZR01000476">
    <property type="protein sequence ID" value="KKN67368.1"/>
    <property type="molecule type" value="Genomic_DNA"/>
</dbReference>
<reference evidence="1" key="1">
    <citation type="journal article" date="2015" name="Nature">
        <title>Complex archaea that bridge the gap between prokaryotes and eukaryotes.</title>
        <authorList>
            <person name="Spang A."/>
            <person name="Saw J.H."/>
            <person name="Jorgensen S.L."/>
            <person name="Zaremba-Niedzwiedzka K."/>
            <person name="Martijn J."/>
            <person name="Lind A.E."/>
            <person name="van Eijk R."/>
            <person name="Schleper C."/>
            <person name="Guy L."/>
            <person name="Ettema T.J."/>
        </authorList>
    </citation>
    <scope>NUCLEOTIDE SEQUENCE</scope>
</reference>
<comment type="caution">
    <text evidence="1">The sequence shown here is derived from an EMBL/GenBank/DDBJ whole genome shotgun (WGS) entry which is preliminary data.</text>
</comment>